<protein>
    <recommendedName>
        <fullName evidence="3">Saccharopine dehydrogenase NADP binding domain-containing protein</fullName>
    </recommendedName>
</protein>
<dbReference type="PANTHER" id="PTHR12286:SF5">
    <property type="entry name" value="SACCHAROPINE DEHYDROGENASE-LIKE OXIDOREDUCTASE"/>
    <property type="match status" value="1"/>
</dbReference>
<dbReference type="GO" id="GO:0009247">
    <property type="term" value="P:glycolipid biosynthetic process"/>
    <property type="evidence" value="ECO:0007669"/>
    <property type="project" value="TreeGrafter"/>
</dbReference>
<comment type="similarity">
    <text evidence="1">Belongs to the saccharopine dehydrogenase family.</text>
</comment>
<dbReference type="AlphaFoldDB" id="A0AAD5LSQ1"/>
<dbReference type="SUPFAM" id="SSF51735">
    <property type="entry name" value="NAD(P)-binding Rossmann-fold domains"/>
    <property type="match status" value="1"/>
</dbReference>
<reference evidence="4" key="1">
    <citation type="submission" date="2021-12" db="EMBL/GenBank/DDBJ databases">
        <title>Prjna785345.</title>
        <authorList>
            <person name="Rujirawat T."/>
            <person name="Krajaejun T."/>
        </authorList>
    </citation>
    <scope>NUCLEOTIDE SEQUENCE</scope>
    <source>
        <strain evidence="4">Pi057C3</strain>
    </source>
</reference>
<dbReference type="InterPro" id="IPR051276">
    <property type="entry name" value="Saccharopine_DH-like_oxidrdct"/>
</dbReference>
<feature type="domain" description="Saccharopine dehydrogenase NADP binding" evidence="3">
    <location>
        <begin position="9"/>
        <end position="146"/>
    </location>
</feature>
<dbReference type="InterPro" id="IPR005097">
    <property type="entry name" value="Sacchrp_dh_NADP-bd"/>
</dbReference>
<keyword evidence="2" id="KW-0472">Membrane</keyword>
<evidence type="ECO:0000259" key="3">
    <source>
        <dbReference type="Pfam" id="PF03435"/>
    </source>
</evidence>
<dbReference type="GO" id="GO:0005886">
    <property type="term" value="C:plasma membrane"/>
    <property type="evidence" value="ECO:0007669"/>
    <property type="project" value="TreeGrafter"/>
</dbReference>
<dbReference type="GO" id="GO:0005739">
    <property type="term" value="C:mitochondrion"/>
    <property type="evidence" value="ECO:0007669"/>
    <property type="project" value="TreeGrafter"/>
</dbReference>
<evidence type="ECO:0000256" key="1">
    <source>
        <dbReference type="ARBA" id="ARBA00038048"/>
    </source>
</evidence>
<accession>A0AAD5LSQ1</accession>
<dbReference type="EMBL" id="JAKCXM010000005">
    <property type="protein sequence ID" value="KAJ0409222.1"/>
    <property type="molecule type" value="Genomic_DNA"/>
</dbReference>
<dbReference type="PANTHER" id="PTHR12286">
    <property type="entry name" value="SACCHAROPINE DEHYDROGENASE-LIKE OXIDOREDUCTASE"/>
    <property type="match status" value="1"/>
</dbReference>
<organism evidence="4 5">
    <name type="scientific">Pythium insidiosum</name>
    <name type="common">Pythiosis disease agent</name>
    <dbReference type="NCBI Taxonomy" id="114742"/>
    <lineage>
        <taxon>Eukaryota</taxon>
        <taxon>Sar</taxon>
        <taxon>Stramenopiles</taxon>
        <taxon>Oomycota</taxon>
        <taxon>Peronosporomycetes</taxon>
        <taxon>Pythiales</taxon>
        <taxon>Pythiaceae</taxon>
        <taxon>Pythium</taxon>
    </lineage>
</organism>
<dbReference type="Proteomes" id="UP001209570">
    <property type="component" value="Unassembled WGS sequence"/>
</dbReference>
<keyword evidence="2" id="KW-0812">Transmembrane</keyword>
<evidence type="ECO:0000256" key="2">
    <source>
        <dbReference type="SAM" id="Phobius"/>
    </source>
</evidence>
<keyword evidence="5" id="KW-1185">Reference proteome</keyword>
<dbReference type="Pfam" id="PF03435">
    <property type="entry name" value="Sacchrp_dh_NADP"/>
    <property type="match status" value="1"/>
</dbReference>
<comment type="caution">
    <text evidence="4">The sequence shown here is derived from an EMBL/GenBank/DDBJ whole genome shotgun (WGS) entry which is preliminary data.</text>
</comment>
<sequence length="416" mass="45867">MISDKPFDIVIFGASGFTGQLVTRYFLTEPETARGRLRWAVAGRDHQKLRQLLQSLKTKLPQVAPDRIDEIPIVVADGGDDAAVRRMVQSTRVVLSVAGPYAVYSARVVQHCAENGVHYCDLTAELLWVKQNMHRYEAVAKQTGARLVHCCGFESVPSDILSFLLAASARTPLSRIDYVWTETLGGASGGTYHSMLQMMDIATDEDVRRMSNPFFFTDDRYADAKHELVASNASPLGLVYDSNVQSRTAFFIGALANQMVVLRSNFLFRDVYGKRFSYVERLGLGRPLQWLMALAFTVVGWLALYRWTRALLWWVVPAPGTGPPEKLMEQGYFKAQAFAMDEAGRVVATGSATCVGDPGYLQTSKMISEVAFCLANDEHDGGLAGGGFLTPATAGAHSLARRLNDKKVISFDVRTC</sequence>
<feature type="transmembrane region" description="Helical" evidence="2">
    <location>
        <begin position="288"/>
        <end position="305"/>
    </location>
</feature>
<dbReference type="Gene3D" id="3.40.50.720">
    <property type="entry name" value="NAD(P)-binding Rossmann-like Domain"/>
    <property type="match status" value="1"/>
</dbReference>
<keyword evidence="2" id="KW-1133">Transmembrane helix</keyword>
<evidence type="ECO:0000313" key="4">
    <source>
        <dbReference type="EMBL" id="KAJ0409222.1"/>
    </source>
</evidence>
<dbReference type="GO" id="GO:0005811">
    <property type="term" value="C:lipid droplet"/>
    <property type="evidence" value="ECO:0007669"/>
    <property type="project" value="TreeGrafter"/>
</dbReference>
<gene>
    <name evidence="4" type="ORF">P43SY_006719</name>
</gene>
<dbReference type="InterPro" id="IPR036291">
    <property type="entry name" value="NAD(P)-bd_dom_sf"/>
</dbReference>
<proteinExistence type="inferred from homology"/>
<evidence type="ECO:0000313" key="5">
    <source>
        <dbReference type="Proteomes" id="UP001209570"/>
    </source>
</evidence>
<name>A0AAD5LSQ1_PYTIN</name>